<dbReference type="InterPro" id="IPR012902">
    <property type="entry name" value="N_methyl_site"/>
</dbReference>
<evidence type="ECO:0000313" key="3">
    <source>
        <dbReference type="Proteomes" id="UP000609651"/>
    </source>
</evidence>
<dbReference type="Gene3D" id="3.30.700.10">
    <property type="entry name" value="Glycoprotein, Type 4 Pilin"/>
    <property type="match status" value="1"/>
</dbReference>
<sequence length="377" mass="39746">MLSKPSRSNRRSGFTLIELLVVIAIIAILVSLLLPAVQQAREAARRSQCQNNLKQLGLAMHNYHSTYNTFPSGCGGTDRLNNAGSRGEQQGNVRGSWLIPLMPFMDQTALWNQISKPLSQERDLTTGAIGPRSTPWPAGGAVISEPAYPPWSTQVSSLLCPSDGNSPADTQVAHTNYAANWGDHGNGANSSTGVAVGGTATNRGVFGYFVWRGIRDLRDGTTSTLLVAEIGRFPGDRRLVGSNAENISTWNTPAGCIDATVSADEPLYYRDGISLNEKRGARWTDGSACFTGFTTIVPPGGPSCAPNGNDATVGVYTPGSYHSGGIQVALGDGSARFLSETIDAGDQSAGFKTSGRSPYGTWGALGTRAAGEVISEF</sequence>
<comment type="caution">
    <text evidence="2">The sequence shown here is derived from an EMBL/GenBank/DDBJ whole genome shotgun (WGS) entry which is preliminary data.</text>
</comment>
<protein>
    <recommendedName>
        <fullName evidence="1">DUF1559 domain-containing protein</fullName>
    </recommendedName>
</protein>
<organism evidence="2 3">
    <name type="scientific">Alienimonas chondri</name>
    <dbReference type="NCBI Taxonomy" id="2681879"/>
    <lineage>
        <taxon>Bacteria</taxon>
        <taxon>Pseudomonadati</taxon>
        <taxon>Planctomycetota</taxon>
        <taxon>Planctomycetia</taxon>
        <taxon>Planctomycetales</taxon>
        <taxon>Planctomycetaceae</taxon>
        <taxon>Alienimonas</taxon>
    </lineage>
</organism>
<accession>A0ABX1VJE0</accession>
<feature type="domain" description="DUF1559" evidence="1">
    <location>
        <begin position="38"/>
        <end position="344"/>
    </location>
</feature>
<dbReference type="PROSITE" id="PS00409">
    <property type="entry name" value="PROKAR_NTER_METHYL"/>
    <property type="match status" value="1"/>
</dbReference>
<dbReference type="Pfam" id="PF07963">
    <property type="entry name" value="N_methyl"/>
    <property type="match status" value="1"/>
</dbReference>
<dbReference type="PANTHER" id="PTHR30093:SF2">
    <property type="entry name" value="TYPE II SECRETION SYSTEM PROTEIN H"/>
    <property type="match status" value="1"/>
</dbReference>
<dbReference type="InterPro" id="IPR045584">
    <property type="entry name" value="Pilin-like"/>
</dbReference>
<dbReference type="InterPro" id="IPR027558">
    <property type="entry name" value="Pre_pil_HX9DG_C"/>
</dbReference>
<dbReference type="NCBIfam" id="TIGR02532">
    <property type="entry name" value="IV_pilin_GFxxxE"/>
    <property type="match status" value="1"/>
</dbReference>
<name>A0ABX1VJE0_9PLAN</name>
<dbReference type="Pfam" id="PF07596">
    <property type="entry name" value="SBP_bac_10"/>
    <property type="match status" value="1"/>
</dbReference>
<gene>
    <name evidence="2" type="ORF">LzC2_36810</name>
</gene>
<dbReference type="PANTHER" id="PTHR30093">
    <property type="entry name" value="GENERAL SECRETION PATHWAY PROTEIN G"/>
    <property type="match status" value="1"/>
</dbReference>
<evidence type="ECO:0000259" key="1">
    <source>
        <dbReference type="Pfam" id="PF07596"/>
    </source>
</evidence>
<reference evidence="2 3" key="1">
    <citation type="journal article" date="2020" name="Syst. Appl. Microbiol.">
        <title>Alienimonas chondri sp. nov., a novel planctomycete isolated from the biofilm of the red alga Chondrus crispus.</title>
        <authorList>
            <person name="Vitorino I."/>
            <person name="Albuquerque L."/>
            <person name="Wiegand S."/>
            <person name="Kallscheuer N."/>
            <person name="da Costa M.S."/>
            <person name="Lobo-da-Cunha A."/>
            <person name="Jogler C."/>
            <person name="Lage O.M."/>
        </authorList>
    </citation>
    <scope>NUCLEOTIDE SEQUENCE [LARGE SCALE GENOMIC DNA]</scope>
    <source>
        <strain evidence="2 3">LzC2</strain>
    </source>
</reference>
<evidence type="ECO:0000313" key="2">
    <source>
        <dbReference type="EMBL" id="NNJ27576.1"/>
    </source>
</evidence>
<dbReference type="InterPro" id="IPR011453">
    <property type="entry name" value="DUF1559"/>
</dbReference>
<dbReference type="Proteomes" id="UP000609651">
    <property type="component" value="Unassembled WGS sequence"/>
</dbReference>
<proteinExistence type="predicted"/>
<dbReference type="SUPFAM" id="SSF54523">
    <property type="entry name" value="Pili subunits"/>
    <property type="match status" value="1"/>
</dbReference>
<keyword evidence="3" id="KW-1185">Reference proteome</keyword>
<dbReference type="NCBIfam" id="TIGR04294">
    <property type="entry name" value="pre_pil_HX9DG"/>
    <property type="match status" value="1"/>
</dbReference>
<dbReference type="EMBL" id="WTPX01000169">
    <property type="protein sequence ID" value="NNJ27576.1"/>
    <property type="molecule type" value="Genomic_DNA"/>
</dbReference>